<proteinExistence type="predicted"/>
<dbReference type="AlphaFoldDB" id="A0A1N7SR58"/>
<sequence>MANVCGSHIKFAAAVPTNRCSVNDFWERFVKQLAFCMVLVAMAGCAQLPTNTASQAEKPPASTDLISFTIPPDALGARDPQLSAVLAKAGALAASQKQPTTILVTALGQDLPYLNQAIWRGVPPQHPAKISLENLTAGANQPYSVSIRPTSATPSATP</sequence>
<name>A0A1N7SR58_9BURK</name>
<dbReference type="EMBL" id="CYGY02000072">
    <property type="protein sequence ID" value="SIT49821.1"/>
    <property type="molecule type" value="Genomic_DNA"/>
</dbReference>
<gene>
    <name evidence="1" type="ORF">BN2476_720020</name>
</gene>
<evidence type="ECO:0000313" key="1">
    <source>
        <dbReference type="EMBL" id="SIT49821.1"/>
    </source>
</evidence>
<comment type="caution">
    <text evidence="1">The sequence shown here is derived from an EMBL/GenBank/DDBJ whole genome shotgun (WGS) entry which is preliminary data.</text>
</comment>
<keyword evidence="2" id="KW-1185">Reference proteome</keyword>
<accession>A0A1N7SR58</accession>
<dbReference type="Proteomes" id="UP000195569">
    <property type="component" value="Unassembled WGS sequence"/>
</dbReference>
<protein>
    <submittedName>
        <fullName evidence="1">Uncharacterized protein</fullName>
    </submittedName>
</protein>
<organism evidence="1 2">
    <name type="scientific">Paraburkholderia piptadeniae</name>
    <dbReference type="NCBI Taxonomy" id="1701573"/>
    <lineage>
        <taxon>Bacteria</taxon>
        <taxon>Pseudomonadati</taxon>
        <taxon>Pseudomonadota</taxon>
        <taxon>Betaproteobacteria</taxon>
        <taxon>Burkholderiales</taxon>
        <taxon>Burkholderiaceae</taxon>
        <taxon>Paraburkholderia</taxon>
    </lineage>
</organism>
<evidence type="ECO:0000313" key="2">
    <source>
        <dbReference type="Proteomes" id="UP000195569"/>
    </source>
</evidence>
<reference evidence="1" key="1">
    <citation type="submission" date="2016-12" db="EMBL/GenBank/DDBJ databases">
        <authorList>
            <person name="Moulin L."/>
        </authorList>
    </citation>
    <scope>NUCLEOTIDE SEQUENCE [LARGE SCALE GENOMIC DNA]</scope>
    <source>
        <strain evidence="1">STM 7183</strain>
    </source>
</reference>